<comment type="caution">
    <text evidence="2">The sequence shown here is derived from an EMBL/GenBank/DDBJ whole genome shotgun (WGS) entry which is preliminary data.</text>
</comment>
<dbReference type="AlphaFoldDB" id="A0A1Q8Q566"/>
<dbReference type="Proteomes" id="UP000185568">
    <property type="component" value="Unassembled WGS sequence"/>
</dbReference>
<sequence>MYYQEYFAFRERTPVKAVIRHYTKSDFDALIAVQKECFPPPFPEELWWNKDQLTNHVELFQDGAFCVEIDGEIVGSMTALIVHYEQGDTHSWEEITDNGYIRNHQPDGNTLYVVDISVKPAYRKLGIGKKMMQAMYETVVQLNLDRLLGGGRLPGYHKYAAELTPEQYLDKVVTGELNDPVTTFLMRVGRVPVGVAHNYLDDEESGNCAALMEWKNPFKNS</sequence>
<dbReference type="OrthoDB" id="9811121at2"/>
<evidence type="ECO:0000313" key="2">
    <source>
        <dbReference type="EMBL" id="OLN22494.1"/>
    </source>
</evidence>
<gene>
    <name evidence="2" type="ORF">BTO30_09315</name>
</gene>
<name>A0A1Q8Q566_9BACI</name>
<dbReference type="RefSeq" id="WP_075398451.1">
    <property type="nucleotide sequence ID" value="NZ_MSDU01000017.1"/>
</dbReference>
<organism evidence="2 3">
    <name type="scientific">Domibacillus antri</name>
    <dbReference type="NCBI Taxonomy" id="1714264"/>
    <lineage>
        <taxon>Bacteria</taxon>
        <taxon>Bacillati</taxon>
        <taxon>Bacillota</taxon>
        <taxon>Bacilli</taxon>
        <taxon>Bacillales</taxon>
        <taxon>Bacillaceae</taxon>
        <taxon>Domibacillus</taxon>
    </lineage>
</organism>
<dbReference type="CDD" id="cd04301">
    <property type="entry name" value="NAT_SF"/>
    <property type="match status" value="1"/>
</dbReference>
<proteinExistence type="predicted"/>
<dbReference type="InterPro" id="IPR000182">
    <property type="entry name" value="GNAT_dom"/>
</dbReference>
<dbReference type="SUPFAM" id="SSF55729">
    <property type="entry name" value="Acyl-CoA N-acyltransferases (Nat)"/>
    <property type="match status" value="1"/>
</dbReference>
<feature type="domain" description="N-acetyltransferase" evidence="1">
    <location>
        <begin position="17"/>
        <end position="217"/>
    </location>
</feature>
<evidence type="ECO:0000259" key="1">
    <source>
        <dbReference type="PROSITE" id="PS51186"/>
    </source>
</evidence>
<evidence type="ECO:0000313" key="3">
    <source>
        <dbReference type="Proteomes" id="UP000185568"/>
    </source>
</evidence>
<dbReference type="STRING" id="1714264.BTO30_09315"/>
<dbReference type="Pfam" id="PF00583">
    <property type="entry name" value="Acetyltransf_1"/>
    <property type="match status" value="1"/>
</dbReference>
<protein>
    <submittedName>
        <fullName evidence="2">GNAT family N-acetyltransferase</fullName>
    </submittedName>
</protein>
<keyword evidence="2" id="KW-0808">Transferase</keyword>
<reference evidence="2 3" key="1">
    <citation type="submission" date="2016-12" db="EMBL/GenBank/DDBJ databases">
        <title>Domibacillus antri genome sequencing.</title>
        <authorList>
            <person name="Verma A."/>
            <person name="Krishnamurthi S."/>
        </authorList>
    </citation>
    <scope>NUCLEOTIDE SEQUENCE [LARGE SCALE GENOMIC DNA]</scope>
    <source>
        <strain evidence="2 3">XD80</strain>
    </source>
</reference>
<dbReference type="Gene3D" id="3.40.630.30">
    <property type="match status" value="1"/>
</dbReference>
<accession>A0A1Q8Q566</accession>
<keyword evidence="3" id="KW-1185">Reference proteome</keyword>
<dbReference type="PROSITE" id="PS51186">
    <property type="entry name" value="GNAT"/>
    <property type="match status" value="1"/>
</dbReference>
<dbReference type="EMBL" id="MSDU01000017">
    <property type="protein sequence ID" value="OLN22494.1"/>
    <property type="molecule type" value="Genomic_DNA"/>
</dbReference>
<dbReference type="InterPro" id="IPR016181">
    <property type="entry name" value="Acyl_CoA_acyltransferase"/>
</dbReference>
<dbReference type="GO" id="GO:0016747">
    <property type="term" value="F:acyltransferase activity, transferring groups other than amino-acyl groups"/>
    <property type="evidence" value="ECO:0007669"/>
    <property type="project" value="InterPro"/>
</dbReference>